<feature type="transmembrane region" description="Helical" evidence="14">
    <location>
        <begin position="311"/>
        <end position="330"/>
    </location>
</feature>
<dbReference type="Pfam" id="PF08269">
    <property type="entry name" value="dCache_2"/>
    <property type="match status" value="1"/>
</dbReference>
<dbReference type="SUPFAM" id="SSF47384">
    <property type="entry name" value="Homodimeric domain of signal transducing histidine kinase"/>
    <property type="match status" value="1"/>
</dbReference>
<keyword evidence="7 14" id="KW-0812">Transmembrane</keyword>
<dbReference type="Gene3D" id="6.10.340.10">
    <property type="match status" value="1"/>
</dbReference>
<dbReference type="InterPro" id="IPR003660">
    <property type="entry name" value="HAMP_dom"/>
</dbReference>
<keyword evidence="12" id="KW-0902">Two-component regulatory system</keyword>
<dbReference type="GO" id="GO:0005886">
    <property type="term" value="C:plasma membrane"/>
    <property type="evidence" value="ECO:0007669"/>
    <property type="project" value="UniProtKB-SubCell"/>
</dbReference>
<keyword evidence="9 17" id="KW-0418">Kinase</keyword>
<gene>
    <name evidence="17" type="ordered locus">BN4_12710</name>
</gene>
<dbReference type="InterPro" id="IPR036890">
    <property type="entry name" value="HATPase_C_sf"/>
</dbReference>
<dbReference type="Pfam" id="PF00672">
    <property type="entry name" value="HAMP"/>
    <property type="match status" value="1"/>
</dbReference>
<evidence type="ECO:0000313" key="18">
    <source>
        <dbReference type="Proteomes" id="UP000011724"/>
    </source>
</evidence>
<dbReference type="Proteomes" id="UP000011724">
    <property type="component" value="Chromosome"/>
</dbReference>
<keyword evidence="5" id="KW-0597">Phosphoprotein</keyword>
<protein>
    <recommendedName>
        <fullName evidence="3">histidine kinase</fullName>
        <ecNumber evidence="3">2.7.13.3</ecNumber>
    </recommendedName>
</protein>
<sequence length="650" mass="74005">MFEVFHNLRIRNKLFLAYSFAFFLVFLIGGGIVYSQVRSIVQKSINTELTRTTETIRNMLRTSVDVSIRNYMRAVAEKNLELAGALHRQALRGLISEEEAKKRARDAFLSQTIGKTGHIYCLNSDGVMVVHPKRRLVGVDLSTQHFVKEQIRRKKGYLEYDWKEPLETVSRPKAISMAYFAPWDWIISATAYRDEFQKLVNISDFKKRILQLGFGQSGYPFVLDYNGNMLIHPFMEGKHFSEYGDPALSAIARRIISEREGQFEYQWKNPGEPQLRRKIVYFRAIPEMRWVVASSSYYDDFKKPLYAVRDVILMALAAGVLLMIPLSMWIGSIITRPLGGLGRSFARAADGDFSVRMTRQSGDELGTLALYFNSFMEKLTEYSESLQNEITVRKEAEEKLIALDKAKTLFLSSASHELRTPLTSIIGFLRLMEKNFTKRFQPYLSREPEMRSHATRFKDNLGVVRGEADRLGRLVNDLLDLNKIEAGHMEWRDEVLTVRSVLTRAGQAIEAQARQKAGVDFMVDTTEGGQSLLADADRLHQVLINLLNNAFKYTETGHVILGASRTKHELVFFVTDTGRGIPEEDQEKVFDIFYQVNDPNMRSSKVFGTGLGLAISRQIVQHYGGQMQVESTLGMGSTFKFTIPVGPVRG</sequence>
<dbReference type="InterPro" id="IPR033480">
    <property type="entry name" value="sCache_2"/>
</dbReference>
<dbReference type="InterPro" id="IPR004010">
    <property type="entry name" value="Double_Cache_2"/>
</dbReference>
<evidence type="ECO:0000256" key="13">
    <source>
        <dbReference type="ARBA" id="ARBA00023136"/>
    </source>
</evidence>
<keyword evidence="18" id="KW-1185">Reference proteome</keyword>
<evidence type="ECO:0000259" key="16">
    <source>
        <dbReference type="PROSITE" id="PS50885"/>
    </source>
</evidence>
<dbReference type="InterPro" id="IPR003594">
    <property type="entry name" value="HATPase_dom"/>
</dbReference>
<dbReference type="Gene3D" id="3.30.565.10">
    <property type="entry name" value="Histidine kinase-like ATPase, C-terminal domain"/>
    <property type="match status" value="1"/>
</dbReference>
<evidence type="ECO:0000256" key="11">
    <source>
        <dbReference type="ARBA" id="ARBA00022989"/>
    </source>
</evidence>
<evidence type="ECO:0000256" key="8">
    <source>
        <dbReference type="ARBA" id="ARBA00022741"/>
    </source>
</evidence>
<dbReference type="Gene3D" id="3.30.450.20">
    <property type="entry name" value="PAS domain"/>
    <property type="match status" value="2"/>
</dbReference>
<dbReference type="SMART" id="SM00387">
    <property type="entry name" value="HATPase_c"/>
    <property type="match status" value="1"/>
</dbReference>
<organism evidence="17 18">
    <name type="scientific">Pseudodesulfovibrio piezophilus (strain DSM 21447 / JCM 15486 / C1TLV30)</name>
    <name type="common">Desulfovibrio piezophilus</name>
    <dbReference type="NCBI Taxonomy" id="1322246"/>
    <lineage>
        <taxon>Bacteria</taxon>
        <taxon>Pseudomonadati</taxon>
        <taxon>Thermodesulfobacteriota</taxon>
        <taxon>Desulfovibrionia</taxon>
        <taxon>Desulfovibrionales</taxon>
        <taxon>Desulfovibrionaceae</taxon>
    </lineage>
</organism>
<dbReference type="SUPFAM" id="SSF55874">
    <property type="entry name" value="ATPase domain of HSP90 chaperone/DNA topoisomerase II/histidine kinase"/>
    <property type="match status" value="1"/>
</dbReference>
<dbReference type="PANTHER" id="PTHR43711:SF30">
    <property type="entry name" value="HISTIDINE KINASE"/>
    <property type="match status" value="1"/>
</dbReference>
<evidence type="ECO:0000256" key="12">
    <source>
        <dbReference type="ARBA" id="ARBA00023012"/>
    </source>
</evidence>
<dbReference type="InterPro" id="IPR050736">
    <property type="entry name" value="Sensor_HK_Regulatory"/>
</dbReference>
<dbReference type="InterPro" id="IPR004358">
    <property type="entry name" value="Sig_transdc_His_kin-like_C"/>
</dbReference>
<accession>M1WXV2</accession>
<evidence type="ECO:0000313" key="17">
    <source>
        <dbReference type="EMBL" id="CCH49943.1"/>
    </source>
</evidence>
<name>M1WXV2_PSEP2</name>
<feature type="domain" description="HAMP" evidence="16">
    <location>
        <begin position="332"/>
        <end position="384"/>
    </location>
</feature>
<dbReference type="PRINTS" id="PR00344">
    <property type="entry name" value="BCTRLSENSOR"/>
</dbReference>
<dbReference type="EMBL" id="FO203427">
    <property type="protein sequence ID" value="CCH49943.1"/>
    <property type="molecule type" value="Genomic_DNA"/>
</dbReference>
<evidence type="ECO:0000256" key="7">
    <source>
        <dbReference type="ARBA" id="ARBA00022692"/>
    </source>
</evidence>
<evidence type="ECO:0000256" key="10">
    <source>
        <dbReference type="ARBA" id="ARBA00022840"/>
    </source>
</evidence>
<dbReference type="EC" id="2.7.13.3" evidence="3"/>
<dbReference type="OrthoDB" id="5341439at2"/>
<dbReference type="AlphaFoldDB" id="M1WXV2"/>
<dbReference type="SUPFAM" id="SSF158472">
    <property type="entry name" value="HAMP domain-like"/>
    <property type="match status" value="1"/>
</dbReference>
<dbReference type="Pfam" id="PF00512">
    <property type="entry name" value="HisKA"/>
    <property type="match status" value="1"/>
</dbReference>
<dbReference type="eggNOG" id="COG5002">
    <property type="taxonomic scope" value="Bacteria"/>
</dbReference>
<evidence type="ECO:0000259" key="15">
    <source>
        <dbReference type="PROSITE" id="PS50109"/>
    </source>
</evidence>
<evidence type="ECO:0000256" key="2">
    <source>
        <dbReference type="ARBA" id="ARBA00004651"/>
    </source>
</evidence>
<evidence type="ECO:0000256" key="4">
    <source>
        <dbReference type="ARBA" id="ARBA00022475"/>
    </source>
</evidence>
<dbReference type="InterPro" id="IPR036097">
    <property type="entry name" value="HisK_dim/P_sf"/>
</dbReference>
<dbReference type="InterPro" id="IPR003661">
    <property type="entry name" value="HisK_dim/P_dom"/>
</dbReference>
<evidence type="ECO:0000256" key="3">
    <source>
        <dbReference type="ARBA" id="ARBA00012438"/>
    </source>
</evidence>
<dbReference type="RefSeq" id="WP_015415985.1">
    <property type="nucleotide sequence ID" value="NC_020409.1"/>
</dbReference>
<dbReference type="KEGG" id="dpi:BN4_12710"/>
<reference evidence="18" key="2">
    <citation type="journal article" date="2013" name="Stand. Genomic Sci.">
        <title>Complete genome sequence of Desulfocapsa sulfexigens, a marine deltaproteobacterium specialized in disproportionating inorganic sulfur compounds.</title>
        <authorList>
            <person name="Finster K.W."/>
            <person name="Kjeldsen K.U."/>
            <person name="Kube M."/>
            <person name="Reinhardt R."/>
            <person name="Mussmann M."/>
            <person name="Amann R."/>
            <person name="Schreiber L."/>
        </authorList>
    </citation>
    <scope>NUCLEOTIDE SEQUENCE [LARGE SCALE GENOMIC DNA]</scope>
    <source>
        <strain evidence="18">DSM 10523 / SB164P1</strain>
    </source>
</reference>
<dbReference type="Gene3D" id="1.10.287.130">
    <property type="match status" value="1"/>
</dbReference>
<reference evidence="17 18" key="1">
    <citation type="journal article" date="2013" name="PLoS ONE">
        <title>The first genomic and proteomic characterization of a deep-sea sulfate reducer: insights into the piezophilic lifestyle of Desulfovibrio piezophilus.</title>
        <authorList>
            <person name="Pradel N."/>
            <person name="Ji B."/>
            <person name="Gimenez G."/>
            <person name="Talla E."/>
            <person name="Lenoble P."/>
            <person name="Garel M."/>
            <person name="Tamburini C."/>
            <person name="Fourquet P."/>
            <person name="Lebrun R."/>
            <person name="Bertin P."/>
            <person name="Denis Y."/>
            <person name="Pophillat M."/>
            <person name="Barbe V."/>
            <person name="Ollivier B."/>
            <person name="Dolla A."/>
        </authorList>
    </citation>
    <scope>NUCLEOTIDE SEQUENCE [LARGE SCALE GENOMIC DNA]</scope>
    <source>
        <strain evidence="18">DSM 10523 / SB164P1</strain>
    </source>
</reference>
<dbReference type="FunFam" id="3.30.565.10:FF:000023">
    <property type="entry name" value="PAS domain-containing sensor histidine kinase"/>
    <property type="match status" value="1"/>
</dbReference>
<evidence type="ECO:0000256" key="6">
    <source>
        <dbReference type="ARBA" id="ARBA00022679"/>
    </source>
</evidence>
<dbReference type="PROSITE" id="PS50109">
    <property type="entry name" value="HIS_KIN"/>
    <property type="match status" value="1"/>
</dbReference>
<feature type="domain" description="Histidine kinase" evidence="15">
    <location>
        <begin position="413"/>
        <end position="647"/>
    </location>
</feature>
<proteinExistence type="predicted"/>
<dbReference type="SMART" id="SM01049">
    <property type="entry name" value="Cache_2"/>
    <property type="match status" value="2"/>
</dbReference>
<dbReference type="HOGENOM" id="CLU_437264_0_0_7"/>
<dbReference type="CDD" id="cd06225">
    <property type="entry name" value="HAMP"/>
    <property type="match status" value="1"/>
</dbReference>
<feature type="transmembrane region" description="Helical" evidence="14">
    <location>
        <begin position="15"/>
        <end position="34"/>
    </location>
</feature>
<evidence type="ECO:0000256" key="14">
    <source>
        <dbReference type="SAM" id="Phobius"/>
    </source>
</evidence>
<dbReference type="SMART" id="SM00304">
    <property type="entry name" value="HAMP"/>
    <property type="match status" value="1"/>
</dbReference>
<dbReference type="BioCyc" id="DPIE1322246:BN4_RS13605-MONOMER"/>
<dbReference type="CDD" id="cd12912">
    <property type="entry name" value="PDC2_MCP_like"/>
    <property type="match status" value="2"/>
</dbReference>
<dbReference type="PATRIC" id="fig|879567.3.peg.2902"/>
<keyword evidence="13 14" id="KW-0472">Membrane</keyword>
<dbReference type="PANTHER" id="PTHR43711">
    <property type="entry name" value="TWO-COMPONENT HISTIDINE KINASE"/>
    <property type="match status" value="1"/>
</dbReference>
<keyword evidence="11 14" id="KW-1133">Transmembrane helix</keyword>
<keyword evidence="8" id="KW-0547">Nucleotide-binding</keyword>
<evidence type="ECO:0000256" key="9">
    <source>
        <dbReference type="ARBA" id="ARBA00022777"/>
    </source>
</evidence>
<keyword evidence="10" id="KW-0067">ATP-binding</keyword>
<keyword evidence="6" id="KW-0808">Transferase</keyword>
<dbReference type="CDD" id="cd00082">
    <property type="entry name" value="HisKA"/>
    <property type="match status" value="1"/>
</dbReference>
<dbReference type="CDD" id="cd16922">
    <property type="entry name" value="HATPase_EvgS-ArcB-TorS-like"/>
    <property type="match status" value="1"/>
</dbReference>
<dbReference type="PROSITE" id="PS50885">
    <property type="entry name" value="HAMP"/>
    <property type="match status" value="1"/>
</dbReference>
<dbReference type="GO" id="GO:0000155">
    <property type="term" value="F:phosphorelay sensor kinase activity"/>
    <property type="evidence" value="ECO:0007669"/>
    <property type="project" value="InterPro"/>
</dbReference>
<keyword evidence="4" id="KW-1003">Cell membrane</keyword>
<comment type="catalytic activity">
    <reaction evidence="1">
        <text>ATP + protein L-histidine = ADP + protein N-phospho-L-histidine.</text>
        <dbReference type="EC" id="2.7.13.3"/>
    </reaction>
</comment>
<evidence type="ECO:0000256" key="5">
    <source>
        <dbReference type="ARBA" id="ARBA00022553"/>
    </source>
</evidence>
<dbReference type="SMART" id="SM00388">
    <property type="entry name" value="HisKA"/>
    <property type="match status" value="1"/>
</dbReference>
<dbReference type="STRING" id="1322246.BN4_12710"/>
<evidence type="ECO:0000256" key="1">
    <source>
        <dbReference type="ARBA" id="ARBA00000085"/>
    </source>
</evidence>
<dbReference type="Pfam" id="PF02518">
    <property type="entry name" value="HATPase_c"/>
    <property type="match status" value="1"/>
</dbReference>
<comment type="subcellular location">
    <subcellularLocation>
        <location evidence="2">Cell membrane</location>
        <topology evidence="2">Multi-pass membrane protein</topology>
    </subcellularLocation>
</comment>
<dbReference type="GO" id="GO:0005524">
    <property type="term" value="F:ATP binding"/>
    <property type="evidence" value="ECO:0007669"/>
    <property type="project" value="UniProtKB-KW"/>
</dbReference>
<dbReference type="eggNOG" id="COG4564">
    <property type="taxonomic scope" value="Bacteria"/>
</dbReference>
<dbReference type="InterPro" id="IPR005467">
    <property type="entry name" value="His_kinase_dom"/>
</dbReference>